<evidence type="ECO:0000313" key="2">
    <source>
        <dbReference type="Proteomes" id="UP000190961"/>
    </source>
</evidence>
<dbReference type="Gene3D" id="1.25.40.390">
    <property type="match status" value="1"/>
</dbReference>
<organism evidence="1 2">
    <name type="scientific">Ohtaekwangia koreensis</name>
    <dbReference type="NCBI Taxonomy" id="688867"/>
    <lineage>
        <taxon>Bacteria</taxon>
        <taxon>Pseudomonadati</taxon>
        <taxon>Bacteroidota</taxon>
        <taxon>Cytophagia</taxon>
        <taxon>Cytophagales</taxon>
        <taxon>Fulvivirgaceae</taxon>
        <taxon>Ohtaekwangia</taxon>
    </lineage>
</organism>
<sequence length="528" mass="57857">MKYIYNLFIVMSLVVLVTSCNDYLDINTNPNQATTVDVELILPQALTATAYSLNGFNTYGAQIGGYAANAGGYGGFNETVTYNYNAGNYSGLWSSVYDNLEDYQYMIDNSEDVSYSYFKAAAMIMKAYNFQLLVDAYDDIPYTEALQGTKYLTPAYDDAAAIYADLAKLLDDAISTINTAAELQENGTTMVELKNYDILFAGNVSQWKKLANTIKLRIMLRANGKVSFSDTSFDSEGFLATDALINPGFTRDVSRQNPAWNSWAYGYTGSAATKSWIPTTYVMGFYDGTKLLDTLRGAAIYYEFPETGTNQLGYENSSVPACPTGGFWYPGSERDGKVAGDTTGVLKGPDAGYPAFTAAESYFLQAEAAVRGIVSGDGKTLFENGIKASFNYTYMLPDGTVSADTFATADKKIVYMAGKYKEANTNDYRVNFDKATSTEQKIEAIITQKYIALNFVNSHEGWNEYRRTGYPAVSGSNPSETFASIASQSTRGDNLPTRILYPSTEVAYNGANVPQGISPFTSLIFWAK</sequence>
<dbReference type="SUPFAM" id="SSF48452">
    <property type="entry name" value="TPR-like"/>
    <property type="match status" value="1"/>
</dbReference>
<dbReference type="InterPro" id="IPR041662">
    <property type="entry name" value="SusD-like_2"/>
</dbReference>
<dbReference type="Proteomes" id="UP000190961">
    <property type="component" value="Unassembled WGS sequence"/>
</dbReference>
<proteinExistence type="predicted"/>
<dbReference type="EMBL" id="FUZU01000002">
    <property type="protein sequence ID" value="SKC77522.1"/>
    <property type="molecule type" value="Genomic_DNA"/>
</dbReference>
<dbReference type="RefSeq" id="WP_079688109.1">
    <property type="nucleotide sequence ID" value="NZ_FUZU01000002.1"/>
</dbReference>
<dbReference type="PROSITE" id="PS51257">
    <property type="entry name" value="PROKAR_LIPOPROTEIN"/>
    <property type="match status" value="1"/>
</dbReference>
<gene>
    <name evidence="1" type="ORF">SAMN05660236_3599</name>
</gene>
<keyword evidence="2" id="KW-1185">Reference proteome</keyword>
<dbReference type="Pfam" id="PF12741">
    <property type="entry name" value="SusD-like"/>
    <property type="match status" value="1"/>
</dbReference>
<dbReference type="STRING" id="688867.SAMN05660236_3599"/>
<accession>A0A1T5LNI0</accession>
<dbReference type="InterPro" id="IPR024302">
    <property type="entry name" value="SusD-like"/>
</dbReference>
<dbReference type="InterPro" id="IPR011990">
    <property type="entry name" value="TPR-like_helical_dom_sf"/>
</dbReference>
<protein>
    <submittedName>
        <fullName evidence="1">Starch-binding associating with outer membrane</fullName>
    </submittedName>
</protein>
<dbReference type="Pfam" id="PF12771">
    <property type="entry name" value="SusD-like_2"/>
    <property type="match status" value="1"/>
</dbReference>
<reference evidence="1 2" key="1">
    <citation type="submission" date="2017-02" db="EMBL/GenBank/DDBJ databases">
        <authorList>
            <person name="Peterson S.W."/>
        </authorList>
    </citation>
    <scope>NUCLEOTIDE SEQUENCE [LARGE SCALE GENOMIC DNA]</scope>
    <source>
        <strain evidence="1 2">DSM 25262</strain>
    </source>
</reference>
<dbReference type="AlphaFoldDB" id="A0A1T5LNI0"/>
<dbReference type="OrthoDB" id="614457at2"/>
<name>A0A1T5LNI0_9BACT</name>
<evidence type="ECO:0000313" key="1">
    <source>
        <dbReference type="EMBL" id="SKC77522.1"/>
    </source>
</evidence>